<dbReference type="GO" id="GO:0030170">
    <property type="term" value="F:pyridoxal phosphate binding"/>
    <property type="evidence" value="ECO:0007669"/>
    <property type="project" value="UniProtKB-UniRule"/>
</dbReference>
<dbReference type="EC" id="3.7.1.3" evidence="4 5"/>
<sequence length="418" mass="43894">MAARIDADLFSRAKAADAADPLGGYRAAFDLPVDTIYLDGNSLGPLTHAARDGVSATVDTEWGRGLVGSWNTADWIGLAYRVGAMIAPLIGAAPEDVICCDSTSVNLYKVLGAALAKRPGRHRIVAERDNFPTDLYIADQAARRAGPAHHVQWLAPGQMIEAALDEDVAVLMLTHVDYRTGAMHDMAGLTRAAHAAGALVVWDLAHSAGAIDLDVAGCNVDFAIGCGYKYLNGGPGAPAFIYAAPVHQADIEQPLTGWFAHAAPFDFSPGFESRAGIGAFLTGTPGILGMRCLEAALSIWRDVELSDIRDKSLALGALFVEAVATSDAAPMLALASPREPSRRGSQVSFHHPAAHGVMQALIADGVIGDMRAPDILRFGFAPLYTRYIDVVRAADRLAAIVVDGRFESAAAADGGAVT</sequence>
<keyword evidence="1 5" id="KW-0662">Pyridine nucleotide biosynthesis</keyword>
<dbReference type="RefSeq" id="WP_123658659.1">
    <property type="nucleotide sequence ID" value="NZ_AYKG01000034.1"/>
</dbReference>
<evidence type="ECO:0000256" key="1">
    <source>
        <dbReference type="ARBA" id="ARBA00022642"/>
    </source>
</evidence>
<dbReference type="NCBIfam" id="TIGR01814">
    <property type="entry name" value="kynureninase"/>
    <property type="match status" value="1"/>
</dbReference>
<dbReference type="GO" id="GO:0009435">
    <property type="term" value="P:NAD+ biosynthetic process"/>
    <property type="evidence" value="ECO:0007669"/>
    <property type="project" value="UniProtKB-UniRule"/>
</dbReference>
<dbReference type="PIRSF" id="PIRSF038800">
    <property type="entry name" value="KYNU"/>
    <property type="match status" value="1"/>
</dbReference>
<dbReference type="Gene3D" id="3.40.640.10">
    <property type="entry name" value="Type I PLP-dependent aspartate aminotransferase-like (Major domain)"/>
    <property type="match status" value="1"/>
</dbReference>
<evidence type="ECO:0000313" key="7">
    <source>
        <dbReference type="Proteomes" id="UP000285310"/>
    </source>
</evidence>
<dbReference type="GO" id="GO:0097053">
    <property type="term" value="P:L-kynurenine catabolic process"/>
    <property type="evidence" value="ECO:0007669"/>
    <property type="project" value="UniProtKB-UniPathway"/>
</dbReference>
<comment type="catalytic activity">
    <reaction evidence="5">
        <text>L-kynurenine + H2O = anthranilate + L-alanine + H(+)</text>
        <dbReference type="Rhea" id="RHEA:16813"/>
        <dbReference type="ChEBI" id="CHEBI:15377"/>
        <dbReference type="ChEBI" id="CHEBI:15378"/>
        <dbReference type="ChEBI" id="CHEBI:16567"/>
        <dbReference type="ChEBI" id="CHEBI:57959"/>
        <dbReference type="ChEBI" id="CHEBI:57972"/>
        <dbReference type="EC" id="3.7.1.3"/>
    </reaction>
</comment>
<dbReference type="EMBL" id="AYKG01000034">
    <property type="protein sequence ID" value="ROO26568.1"/>
    <property type="molecule type" value="Genomic_DNA"/>
</dbReference>
<comment type="function">
    <text evidence="5">Catalyzes the cleavage of L-kynurenine (L-Kyn) and L-3-hydroxykynurenine (L-3OHKyn) into anthranilic acid (AA) and 3-hydroxyanthranilic acid (3-OHAA), respectively.</text>
</comment>
<dbReference type="OrthoDB" id="9812626at2"/>
<keyword evidence="3 5" id="KW-0663">Pyridoxal phosphate</keyword>
<dbReference type="InParanoid" id="A0A423PLV7"/>
<comment type="pathway">
    <text evidence="5">Cofactor biosynthesis; NAD(+) biosynthesis; quinolinate from L-kynurenine: step 2/3.</text>
</comment>
<dbReference type="GO" id="GO:0030429">
    <property type="term" value="F:kynureninase activity"/>
    <property type="evidence" value="ECO:0007669"/>
    <property type="project" value="UniProtKB-UniRule"/>
</dbReference>
<dbReference type="InterPro" id="IPR015424">
    <property type="entry name" value="PyrdxlP-dep_Trfase"/>
</dbReference>
<dbReference type="AlphaFoldDB" id="A0A423PLV7"/>
<dbReference type="InterPro" id="IPR010111">
    <property type="entry name" value="Kynureninase"/>
</dbReference>
<dbReference type="UniPathway" id="UPA00334">
    <property type="reaction ID" value="UER00455"/>
</dbReference>
<dbReference type="InterPro" id="IPR015421">
    <property type="entry name" value="PyrdxlP-dep_Trfase_major"/>
</dbReference>
<dbReference type="PANTHER" id="PTHR14084">
    <property type="entry name" value="KYNURENINASE"/>
    <property type="match status" value="1"/>
</dbReference>
<evidence type="ECO:0000256" key="4">
    <source>
        <dbReference type="NCBIfam" id="TIGR01814"/>
    </source>
</evidence>
<comment type="cofactor">
    <cofactor evidence="5">
        <name>pyridoxal 5'-phosphate</name>
        <dbReference type="ChEBI" id="CHEBI:597326"/>
    </cofactor>
</comment>
<comment type="catalytic activity">
    <reaction evidence="5">
        <text>3-hydroxy-L-kynurenine + H2O = 3-hydroxyanthranilate + L-alanine + H(+)</text>
        <dbReference type="Rhea" id="RHEA:25143"/>
        <dbReference type="ChEBI" id="CHEBI:15377"/>
        <dbReference type="ChEBI" id="CHEBI:15378"/>
        <dbReference type="ChEBI" id="CHEBI:36559"/>
        <dbReference type="ChEBI" id="CHEBI:57972"/>
        <dbReference type="ChEBI" id="CHEBI:58125"/>
        <dbReference type="EC" id="3.7.1.3"/>
    </reaction>
</comment>
<proteinExistence type="inferred from homology"/>
<keyword evidence="2 5" id="KW-0378">Hydrolase</keyword>
<gene>
    <name evidence="6" type="ORF">SAJA_10860</name>
</gene>
<evidence type="ECO:0000313" key="6">
    <source>
        <dbReference type="EMBL" id="ROO26568.1"/>
    </source>
</evidence>
<dbReference type="Gene3D" id="3.90.1150.10">
    <property type="entry name" value="Aspartate Aminotransferase, domain 1"/>
    <property type="match status" value="1"/>
</dbReference>
<name>A0A423PLV7_9GAMM</name>
<dbReference type="PANTHER" id="PTHR14084:SF0">
    <property type="entry name" value="KYNURENINASE"/>
    <property type="match status" value="1"/>
</dbReference>
<reference evidence="6 7" key="1">
    <citation type="submission" date="2013-10" db="EMBL/GenBank/DDBJ databases">
        <title>Salinisphaera japonica YTM-1 Genome Sequencing.</title>
        <authorList>
            <person name="Lai Q."/>
            <person name="Li C."/>
            <person name="Shao Z."/>
        </authorList>
    </citation>
    <scope>NUCLEOTIDE SEQUENCE [LARGE SCALE GENOMIC DNA]</scope>
    <source>
        <strain evidence="6 7">YTM-1</strain>
    </source>
</reference>
<keyword evidence="7" id="KW-1185">Reference proteome</keyword>
<protein>
    <recommendedName>
        <fullName evidence="4 5">Kynureninase</fullName>
        <ecNumber evidence="4 5">3.7.1.3</ecNumber>
    </recommendedName>
</protein>
<dbReference type="GO" id="GO:0043420">
    <property type="term" value="P:anthranilate metabolic process"/>
    <property type="evidence" value="ECO:0007669"/>
    <property type="project" value="TreeGrafter"/>
</dbReference>
<evidence type="ECO:0000256" key="3">
    <source>
        <dbReference type="ARBA" id="ARBA00022898"/>
    </source>
</evidence>
<evidence type="ECO:0000256" key="2">
    <source>
        <dbReference type="ARBA" id="ARBA00022801"/>
    </source>
</evidence>
<dbReference type="Proteomes" id="UP000285310">
    <property type="component" value="Unassembled WGS sequence"/>
</dbReference>
<dbReference type="InterPro" id="IPR015422">
    <property type="entry name" value="PyrdxlP-dep_Trfase_small"/>
</dbReference>
<comment type="similarity">
    <text evidence="5">Belongs to the kynureninase family.</text>
</comment>
<dbReference type="GO" id="GO:0005737">
    <property type="term" value="C:cytoplasm"/>
    <property type="evidence" value="ECO:0007669"/>
    <property type="project" value="UniProtKB-UniRule"/>
</dbReference>
<dbReference type="GO" id="GO:0019441">
    <property type="term" value="P:L-tryptophan catabolic process to kynurenine"/>
    <property type="evidence" value="ECO:0007669"/>
    <property type="project" value="TreeGrafter"/>
</dbReference>
<comment type="pathway">
    <text evidence="5">Amino-acid degradation; L-kynurenine degradation; L-alanine and anthranilate from L-kynurenine: step 1/1.</text>
</comment>
<dbReference type="SUPFAM" id="SSF53383">
    <property type="entry name" value="PLP-dependent transferases"/>
    <property type="match status" value="1"/>
</dbReference>
<dbReference type="UniPathway" id="UPA00253">
    <property type="reaction ID" value="UER00329"/>
</dbReference>
<dbReference type="Pfam" id="PF22580">
    <property type="entry name" value="KYNU_C"/>
    <property type="match status" value="1"/>
</dbReference>
<organism evidence="6 7">
    <name type="scientific">Salinisphaera japonica YTM-1</name>
    <dbReference type="NCBI Taxonomy" id="1209778"/>
    <lineage>
        <taxon>Bacteria</taxon>
        <taxon>Pseudomonadati</taxon>
        <taxon>Pseudomonadota</taxon>
        <taxon>Gammaproteobacteria</taxon>
        <taxon>Salinisphaerales</taxon>
        <taxon>Salinisphaeraceae</taxon>
        <taxon>Salinisphaera</taxon>
    </lineage>
</organism>
<evidence type="ECO:0000256" key="5">
    <source>
        <dbReference type="PIRNR" id="PIRNR038800"/>
    </source>
</evidence>
<comment type="subunit">
    <text evidence="5">Homodimer.</text>
</comment>
<comment type="caution">
    <text evidence="6">The sequence shown here is derived from an EMBL/GenBank/DDBJ whole genome shotgun (WGS) entry which is preliminary data.</text>
</comment>
<accession>A0A423PLV7</accession>